<accession>A0ACC0VBV0</accession>
<name>A0ACC0VBV0_9HYPO</name>
<evidence type="ECO:0000313" key="2">
    <source>
        <dbReference type="Proteomes" id="UP001163324"/>
    </source>
</evidence>
<reference evidence="1" key="1">
    <citation type="submission" date="2022-10" db="EMBL/GenBank/DDBJ databases">
        <title>Complete Genome of Trichothecium roseum strain YXFP-22015, a Plant Pathogen Isolated from Citrus.</title>
        <authorList>
            <person name="Wang Y."/>
            <person name="Zhu L."/>
        </authorList>
    </citation>
    <scope>NUCLEOTIDE SEQUENCE</scope>
    <source>
        <strain evidence="1">YXFP-22015</strain>
    </source>
</reference>
<sequence>MLRSPISTTTSNSNSASTSTSAHVPEFWRDTVPMLLRQIPSVYYAHLAIHALIDARQTKWAAEEGSSGTDSYNRALRYFGIALAEVQKQTISPRSLQSATLCCLFFIIFEMMNGDERAAQTHFSNGRKMLAELGRSDPSKTTQDTEAIIYRELRMALRFLAVQIQGSREASGTRSGAKSN</sequence>
<dbReference type="Proteomes" id="UP001163324">
    <property type="component" value="Chromosome 1"/>
</dbReference>
<evidence type="ECO:0000313" key="1">
    <source>
        <dbReference type="EMBL" id="KAI9903879.1"/>
    </source>
</evidence>
<protein>
    <submittedName>
        <fullName evidence="1">Uncharacterized protein</fullName>
    </submittedName>
</protein>
<organism evidence="1 2">
    <name type="scientific">Trichothecium roseum</name>
    <dbReference type="NCBI Taxonomy" id="47278"/>
    <lineage>
        <taxon>Eukaryota</taxon>
        <taxon>Fungi</taxon>
        <taxon>Dikarya</taxon>
        <taxon>Ascomycota</taxon>
        <taxon>Pezizomycotina</taxon>
        <taxon>Sordariomycetes</taxon>
        <taxon>Hypocreomycetidae</taxon>
        <taxon>Hypocreales</taxon>
        <taxon>Hypocreales incertae sedis</taxon>
        <taxon>Trichothecium</taxon>
    </lineage>
</organism>
<dbReference type="EMBL" id="CM047940">
    <property type="protein sequence ID" value="KAI9903879.1"/>
    <property type="molecule type" value="Genomic_DNA"/>
</dbReference>
<comment type="caution">
    <text evidence="1">The sequence shown here is derived from an EMBL/GenBank/DDBJ whole genome shotgun (WGS) entry which is preliminary data.</text>
</comment>
<keyword evidence="2" id="KW-1185">Reference proteome</keyword>
<gene>
    <name evidence="1" type="ORF">N3K66_000408</name>
</gene>
<proteinExistence type="predicted"/>